<evidence type="ECO:0000256" key="2">
    <source>
        <dbReference type="SAM" id="Phobius"/>
    </source>
</evidence>
<dbReference type="EMBL" id="BDCX01000021">
    <property type="protein sequence ID" value="GAT71081.1"/>
    <property type="molecule type" value="Genomic_DNA"/>
</dbReference>
<evidence type="ECO:0000313" key="3">
    <source>
        <dbReference type="EMBL" id="GAT71081.1"/>
    </source>
</evidence>
<feature type="region of interest" description="Disordered" evidence="1">
    <location>
        <begin position="36"/>
        <end position="66"/>
    </location>
</feature>
<dbReference type="RefSeq" id="WP_068903895.1">
    <property type="nucleotide sequence ID" value="NZ_BDCX01000021.1"/>
</dbReference>
<dbReference type="Pfam" id="PF09579">
    <property type="entry name" value="Spore_YtfJ"/>
    <property type="match status" value="1"/>
</dbReference>
<feature type="compositionally biased region" description="Gly residues" evidence="1">
    <location>
        <begin position="38"/>
        <end position="50"/>
    </location>
</feature>
<dbReference type="OrthoDB" id="3830295at2"/>
<accession>A0A171DPU7</accession>
<proteinExistence type="predicted"/>
<keyword evidence="4" id="KW-1185">Reference proteome</keyword>
<keyword evidence="2" id="KW-0472">Membrane</keyword>
<keyword evidence="2" id="KW-0812">Transmembrane</keyword>
<dbReference type="InterPro" id="IPR014229">
    <property type="entry name" value="Spore_YtfJ"/>
</dbReference>
<reference evidence="4" key="2">
    <citation type="submission" date="2016-04" db="EMBL/GenBank/DDBJ databases">
        <title>Planomonospora sphaerica JCM9374 whole genome shotgun sequence.</title>
        <authorList>
            <person name="Suzuki T."/>
            <person name="Dohra H."/>
            <person name="Kodani S."/>
        </authorList>
    </citation>
    <scope>NUCLEOTIDE SEQUENCE [LARGE SCALE GENOMIC DNA]</scope>
    <source>
        <strain evidence="4">JCM 9374</strain>
    </source>
</reference>
<comment type="caution">
    <text evidence="3">The sequence shown here is derived from an EMBL/GenBank/DDBJ whole genome shotgun (WGS) entry which is preliminary data.</text>
</comment>
<gene>
    <name evidence="3" type="ORF">PS9374_06772</name>
</gene>
<keyword evidence="2" id="KW-1133">Transmembrane helix</keyword>
<organism evidence="3 4">
    <name type="scientific">Planomonospora sphaerica</name>
    <dbReference type="NCBI Taxonomy" id="161355"/>
    <lineage>
        <taxon>Bacteria</taxon>
        <taxon>Bacillati</taxon>
        <taxon>Actinomycetota</taxon>
        <taxon>Actinomycetes</taxon>
        <taxon>Streptosporangiales</taxon>
        <taxon>Streptosporangiaceae</taxon>
        <taxon>Planomonospora</taxon>
    </lineage>
</organism>
<reference evidence="3 4" key="1">
    <citation type="journal article" date="2016" name="Genome Announc.">
        <title>Draft Genome Sequence of Planomonospora sphaerica JCM9374, a Rare Actinomycete.</title>
        <authorList>
            <person name="Dohra H."/>
            <person name="Suzuki T."/>
            <person name="Inoue Y."/>
            <person name="Kodani S."/>
        </authorList>
    </citation>
    <scope>NUCLEOTIDE SEQUENCE [LARGE SCALE GENOMIC DNA]</scope>
    <source>
        <strain evidence="3 4">JCM 9374</strain>
    </source>
</reference>
<evidence type="ECO:0000313" key="4">
    <source>
        <dbReference type="Proteomes" id="UP000077701"/>
    </source>
</evidence>
<protein>
    <submittedName>
        <fullName evidence="3">Sporulation protein</fullName>
    </submittedName>
</protein>
<dbReference type="STRING" id="161355.PS9374_06772"/>
<dbReference type="Proteomes" id="UP000077701">
    <property type="component" value="Unassembled WGS sequence"/>
</dbReference>
<evidence type="ECO:0000256" key="1">
    <source>
        <dbReference type="SAM" id="MobiDB-lite"/>
    </source>
</evidence>
<sequence>MDIMKLAEQAGDATAVSRVFGEPVTRDGVTVIPVAKISGGGGGGSGSGKRQGGEHPDTGEGAGGGFGLRAAPAGVFVIKDGEVRWQPALDVNRIVLGGQIVGIVLLLTVRAVTRLLTRRRGRR</sequence>
<feature type="transmembrane region" description="Helical" evidence="2">
    <location>
        <begin position="94"/>
        <end position="113"/>
    </location>
</feature>
<dbReference type="AlphaFoldDB" id="A0A171DPU7"/>
<name>A0A171DPU7_9ACTN</name>